<evidence type="ECO:0000256" key="2">
    <source>
        <dbReference type="ARBA" id="ARBA00023008"/>
    </source>
</evidence>
<dbReference type="PROSITE" id="PS51257">
    <property type="entry name" value="PROKAR_LIPOPROTEIN"/>
    <property type="match status" value="1"/>
</dbReference>
<dbReference type="AlphaFoldDB" id="A0A1I5VXW0"/>
<dbReference type="InterPro" id="IPR013766">
    <property type="entry name" value="Thioredoxin_domain"/>
</dbReference>
<evidence type="ECO:0000313" key="7">
    <source>
        <dbReference type="Proteomes" id="UP000199306"/>
    </source>
</evidence>
<dbReference type="EMBL" id="FOXH01000010">
    <property type="protein sequence ID" value="SFQ12270.1"/>
    <property type="molecule type" value="Genomic_DNA"/>
</dbReference>
<evidence type="ECO:0000259" key="5">
    <source>
        <dbReference type="PROSITE" id="PS51352"/>
    </source>
</evidence>
<keyword evidence="3" id="KW-0479">Metal-binding</keyword>
<dbReference type="Pfam" id="PF02630">
    <property type="entry name" value="SCO1-SenC"/>
    <property type="match status" value="1"/>
</dbReference>
<keyword evidence="7" id="KW-1185">Reference proteome</keyword>
<organism evidence="6 7">
    <name type="scientific">Pseudarcicella hirudinis</name>
    <dbReference type="NCBI Taxonomy" id="1079859"/>
    <lineage>
        <taxon>Bacteria</taxon>
        <taxon>Pseudomonadati</taxon>
        <taxon>Bacteroidota</taxon>
        <taxon>Cytophagia</taxon>
        <taxon>Cytophagales</taxon>
        <taxon>Flectobacillaceae</taxon>
        <taxon>Pseudarcicella</taxon>
    </lineage>
</organism>
<dbReference type="GO" id="GO:0046872">
    <property type="term" value="F:metal ion binding"/>
    <property type="evidence" value="ECO:0007669"/>
    <property type="project" value="UniProtKB-KW"/>
</dbReference>
<keyword evidence="2 3" id="KW-0186">Copper</keyword>
<feature type="disulfide bond" description="Redox-active" evidence="4">
    <location>
        <begin position="95"/>
        <end position="99"/>
    </location>
</feature>
<protein>
    <submittedName>
        <fullName evidence="6">Protein SCO1/2</fullName>
    </submittedName>
</protein>
<feature type="domain" description="Thioredoxin" evidence="5">
    <location>
        <begin position="57"/>
        <end position="221"/>
    </location>
</feature>
<dbReference type="PANTHER" id="PTHR12151:SF25">
    <property type="entry name" value="LINALOOL DEHYDRATASE_ISOMERASE DOMAIN-CONTAINING PROTEIN"/>
    <property type="match status" value="1"/>
</dbReference>
<sequence length="224" mass="25434">MRELKKVRRAGLRSLLLMSVTYASLWVAGCSESKRELPILGQKDTKVKMVDGKEVIDTIYHQIPDFEFLNQDSVLISQKNFAGKIYIADFFFTTCPTICPKMKTQMLRIYDKYKDNPKVAILSHTIDPRHDTPGVLKEFSKNLGISGSQWQFVTGDKAKIYELGQKSYMVTATEDNTQPGGIVHSGAFILVDENRHIRGIYDGTLPEKVDVLMKDIDLLLDKKQ</sequence>
<dbReference type="Proteomes" id="UP000199306">
    <property type="component" value="Unassembled WGS sequence"/>
</dbReference>
<dbReference type="SUPFAM" id="SSF52833">
    <property type="entry name" value="Thioredoxin-like"/>
    <property type="match status" value="1"/>
</dbReference>
<keyword evidence="4" id="KW-1015">Disulfide bond</keyword>
<dbReference type="Gene3D" id="3.40.30.10">
    <property type="entry name" value="Glutaredoxin"/>
    <property type="match status" value="1"/>
</dbReference>
<gene>
    <name evidence="6" type="ORF">SAMN04515674_110127</name>
</gene>
<dbReference type="PROSITE" id="PS51352">
    <property type="entry name" value="THIOREDOXIN_2"/>
    <property type="match status" value="1"/>
</dbReference>
<reference evidence="6 7" key="1">
    <citation type="submission" date="2016-10" db="EMBL/GenBank/DDBJ databases">
        <authorList>
            <person name="de Groot N.N."/>
        </authorList>
    </citation>
    <scope>NUCLEOTIDE SEQUENCE [LARGE SCALE GENOMIC DNA]</scope>
    <source>
        <strain evidence="7">E92,LMG 26720,CCM 7988</strain>
    </source>
</reference>
<dbReference type="RefSeq" id="WP_310586954.1">
    <property type="nucleotide sequence ID" value="NZ_FOXH01000010.1"/>
</dbReference>
<dbReference type="CDD" id="cd02968">
    <property type="entry name" value="SCO"/>
    <property type="match status" value="1"/>
</dbReference>
<name>A0A1I5VXW0_9BACT</name>
<dbReference type="STRING" id="1079859.SAMN04515674_110127"/>
<evidence type="ECO:0000256" key="3">
    <source>
        <dbReference type="PIRSR" id="PIRSR603782-1"/>
    </source>
</evidence>
<dbReference type="PANTHER" id="PTHR12151">
    <property type="entry name" value="ELECTRON TRANSPORT PROTIN SCO1/SENC FAMILY MEMBER"/>
    <property type="match status" value="1"/>
</dbReference>
<feature type="binding site" evidence="3">
    <location>
        <position position="99"/>
    </location>
    <ligand>
        <name>Cu cation</name>
        <dbReference type="ChEBI" id="CHEBI:23378"/>
    </ligand>
</feature>
<evidence type="ECO:0000256" key="1">
    <source>
        <dbReference type="ARBA" id="ARBA00010996"/>
    </source>
</evidence>
<proteinExistence type="inferred from homology"/>
<feature type="binding site" evidence="3">
    <location>
        <position position="95"/>
    </location>
    <ligand>
        <name>Cu cation</name>
        <dbReference type="ChEBI" id="CHEBI:23378"/>
    </ligand>
</feature>
<dbReference type="InterPro" id="IPR036249">
    <property type="entry name" value="Thioredoxin-like_sf"/>
</dbReference>
<comment type="similarity">
    <text evidence="1">Belongs to the SCO1/2 family.</text>
</comment>
<accession>A0A1I5VXW0</accession>
<evidence type="ECO:0000313" key="6">
    <source>
        <dbReference type="EMBL" id="SFQ12270.1"/>
    </source>
</evidence>
<dbReference type="InterPro" id="IPR003782">
    <property type="entry name" value="SCO1/SenC"/>
</dbReference>
<evidence type="ECO:0000256" key="4">
    <source>
        <dbReference type="PIRSR" id="PIRSR603782-2"/>
    </source>
</evidence>
<feature type="binding site" evidence="3">
    <location>
        <position position="184"/>
    </location>
    <ligand>
        <name>Cu cation</name>
        <dbReference type="ChEBI" id="CHEBI:23378"/>
    </ligand>
</feature>